<evidence type="ECO:0000313" key="7">
    <source>
        <dbReference type="Proteomes" id="UP000192477"/>
    </source>
</evidence>
<evidence type="ECO:0000256" key="3">
    <source>
        <dbReference type="ARBA" id="ARBA00013368"/>
    </source>
</evidence>
<feature type="coiled-coil region" evidence="4">
    <location>
        <begin position="543"/>
        <end position="570"/>
    </location>
</feature>
<feature type="coiled-coil region" evidence="4">
    <location>
        <begin position="189"/>
        <end position="216"/>
    </location>
</feature>
<evidence type="ECO:0000256" key="2">
    <source>
        <dbReference type="ARBA" id="ARBA00011322"/>
    </source>
</evidence>
<dbReference type="GO" id="GO:0016887">
    <property type="term" value="F:ATP hydrolysis activity"/>
    <property type="evidence" value="ECO:0007669"/>
    <property type="project" value="InterPro"/>
</dbReference>
<keyword evidence="6" id="KW-0378">Hydrolase</keyword>
<feature type="coiled-coil region" evidence="4">
    <location>
        <begin position="647"/>
        <end position="728"/>
    </location>
</feature>
<comment type="similarity">
    <text evidence="1">Belongs to the SMC family. SbcC subfamily.</text>
</comment>
<sequence length="1044" mass="122542">MKPKKLRLKNFGPFIEETIDFSKLTDVPLFLITGKTGAGKTTLFDGMTYALFGETSGRLRTGKEMRSLFATPEEETSVYFSFEHQGMSYEIERKPEQILAKRKGEGNRKQAAKITLTIFDDKGKEMRQLTKRNEVDQLIKELINLDAKQFSQIVLLPQGEFRHFLISSSSEKEIVLRNLFGTHYFQQLNEQLKEKAKLYQKKLDHLEQELTMLQKRFIPITEESAHKNENFDAILTCWQEEQATLQANILQEKTVLSDLQEQQKQMEDTYYRFQTLQTRQEEKRRLDKKKEELLQQEQVINEIKQWITHYEFAEKLMDSLTRKQEYQSEQEEWQVKEKECFKELAQQKKAYLEWEKLEPQRINTQQEMEQLADKLQEMKRLIPIAKEWQNKQIERNTLRSEKKKNEETKQNIVQEKRQVQEEQKKLLEKLADQESLHEDQMRFEKLRQEQEKYQEILVQSQQMNEQLNMCQHRLIAINKQHQKSQTLLSEQTQQVATLKSQWASQQIARLQLLLLPGEPCPVCGSLEHPKELRNHELPEKKQVIKLEEELAEAEARLEQINQKIGRNKAEETQIKQRINELSTSILEKQGEMERIKESLKCSLEKSFQFITADDPIVSLEEIQQNLATREELIAKSKVTYEQVTEHLTVIDDKLNSIEEQLAQNKEKLQQGQGELNSLKKQLGDKDIQNLVADVKQLEENVSMKAKWLAEEKEKAILLSQEIKLLQAQQENIHEQQMRNIQKLQLLQEKITQKLLEQTYFKQEDEVRSFAQQTDMYQHNRQAIASYEEERLIVEDRLTQLESFPLKETLPDLNKLKQELSELKNKITKQQENYYRLYEQERTNQKIIEEFSDIYQASQEQLDELIQLQQLSQTINGENPRKTSLERYVLQVYLQEVLQVANVRLQRLTKNRYQFELAEEIGSYRGKTGLEINVYDDEAGLTRGAHTLSGGESFIAALSLALALAEVIQTQTGGVSIEALFIDEGFGSLDEEALEMAIEALETIESEGRMIGIISHVRELKERIVQQIRIETEGSGQSKVRYHLG</sequence>
<dbReference type="Pfam" id="PF13476">
    <property type="entry name" value="AAA_23"/>
    <property type="match status" value="1"/>
</dbReference>
<protein>
    <recommendedName>
        <fullName evidence="3">Nuclease SbcCD subunit C</fullName>
    </recommendedName>
</protein>
<gene>
    <name evidence="6" type="ORF">BH747_04450</name>
</gene>
<dbReference type="RefSeq" id="WP_081182940.1">
    <property type="nucleotide sequence ID" value="NZ_MJEA01000003.1"/>
</dbReference>
<dbReference type="EMBL" id="MJEA01000003">
    <property type="protein sequence ID" value="OQO70659.1"/>
    <property type="molecule type" value="Genomic_DNA"/>
</dbReference>
<dbReference type="AlphaFoldDB" id="A0A1V8YDK0"/>
<dbReference type="PANTHER" id="PTHR32114">
    <property type="entry name" value="ABC TRANSPORTER ABCH.3"/>
    <property type="match status" value="1"/>
</dbReference>
<dbReference type="Pfam" id="PF13558">
    <property type="entry name" value="SbcC_Walker_B"/>
    <property type="match status" value="1"/>
</dbReference>
<dbReference type="PANTHER" id="PTHR32114:SF2">
    <property type="entry name" value="ABC TRANSPORTER ABCH.3"/>
    <property type="match status" value="1"/>
</dbReference>
<dbReference type="GO" id="GO:0006302">
    <property type="term" value="P:double-strand break repair"/>
    <property type="evidence" value="ECO:0007669"/>
    <property type="project" value="InterPro"/>
</dbReference>
<keyword evidence="4" id="KW-0175">Coiled coil</keyword>
<evidence type="ECO:0000259" key="5">
    <source>
        <dbReference type="Pfam" id="PF13476"/>
    </source>
</evidence>
<organism evidence="6 7">
    <name type="scientific">Enterococcus villorum</name>
    <dbReference type="NCBI Taxonomy" id="112904"/>
    <lineage>
        <taxon>Bacteria</taxon>
        <taxon>Bacillati</taxon>
        <taxon>Bacillota</taxon>
        <taxon>Bacilli</taxon>
        <taxon>Lactobacillales</taxon>
        <taxon>Enterococcaceae</taxon>
        <taxon>Enterococcus</taxon>
    </lineage>
</organism>
<feature type="coiled-coil region" evidence="4">
    <location>
        <begin position="805"/>
        <end position="867"/>
    </location>
</feature>
<dbReference type="STRING" id="112904.BH747_04450"/>
<evidence type="ECO:0000256" key="4">
    <source>
        <dbReference type="SAM" id="Coils"/>
    </source>
</evidence>
<comment type="caution">
    <text evidence="6">The sequence shown here is derived from an EMBL/GenBank/DDBJ whole genome shotgun (WGS) entry which is preliminary data.</text>
</comment>
<keyword evidence="6" id="KW-0269">Exonuclease</keyword>
<keyword evidence="6" id="KW-0540">Nuclease</keyword>
<dbReference type="InterPro" id="IPR027417">
    <property type="entry name" value="P-loop_NTPase"/>
</dbReference>
<feature type="coiled-coil region" evidence="4">
    <location>
        <begin position="361"/>
        <end position="466"/>
    </location>
</feature>
<evidence type="ECO:0000313" key="6">
    <source>
        <dbReference type="EMBL" id="OQO70659.1"/>
    </source>
</evidence>
<feature type="domain" description="Rad50/SbcC-type AAA" evidence="5">
    <location>
        <begin position="5"/>
        <end position="215"/>
    </location>
</feature>
<dbReference type="InterPro" id="IPR038729">
    <property type="entry name" value="Rad50/SbcC_AAA"/>
</dbReference>
<comment type="subunit">
    <text evidence="2">Heterodimer of SbcC and SbcD.</text>
</comment>
<proteinExistence type="inferred from homology"/>
<dbReference type="Gene3D" id="3.40.50.300">
    <property type="entry name" value="P-loop containing nucleotide triphosphate hydrolases"/>
    <property type="match status" value="2"/>
</dbReference>
<reference evidence="6 7" key="1">
    <citation type="journal article" date="2017" name="BMC Microbiol.">
        <title>Comparative genomics of Enterococcus spp. isolated from bovine feces.</title>
        <authorList>
            <person name="Beukers A.G."/>
            <person name="Zaheer R."/>
            <person name="Goji N."/>
            <person name="Amoako K.K."/>
            <person name="Chaves A.V."/>
            <person name="Ward M.P."/>
            <person name="McAllister T.A."/>
        </authorList>
    </citation>
    <scope>NUCLEOTIDE SEQUENCE [LARGE SCALE GENOMIC DNA]</scope>
    <source>
        <strain evidence="6 7">F1129D 143</strain>
    </source>
</reference>
<name>A0A1V8YDK0_9ENTE</name>
<dbReference type="SUPFAM" id="SSF52540">
    <property type="entry name" value="P-loop containing nucleoside triphosphate hydrolases"/>
    <property type="match status" value="1"/>
</dbReference>
<dbReference type="OrthoDB" id="9795626at2"/>
<dbReference type="GO" id="GO:0004527">
    <property type="term" value="F:exonuclease activity"/>
    <property type="evidence" value="ECO:0007669"/>
    <property type="project" value="UniProtKB-KW"/>
</dbReference>
<dbReference type="Proteomes" id="UP000192477">
    <property type="component" value="Unassembled WGS sequence"/>
</dbReference>
<accession>A0A1V8YDK0</accession>
<evidence type="ECO:0000256" key="1">
    <source>
        <dbReference type="ARBA" id="ARBA00006930"/>
    </source>
</evidence>